<comment type="caution">
    <text evidence="1">The sequence shown here is derived from an EMBL/GenBank/DDBJ whole genome shotgun (WGS) entry which is preliminary data.</text>
</comment>
<dbReference type="AlphaFoldDB" id="A0A926UQ15"/>
<dbReference type="RefSeq" id="WP_190349492.1">
    <property type="nucleotide sequence ID" value="NZ_JACJPY010000006.1"/>
</dbReference>
<protein>
    <submittedName>
        <fullName evidence="1">Uncharacterized protein</fullName>
    </submittedName>
</protein>
<evidence type="ECO:0000313" key="2">
    <source>
        <dbReference type="Proteomes" id="UP000631421"/>
    </source>
</evidence>
<sequence length="123" mass="13735">MASRKTTHELADLLEEVAALLRDFPDLSLTKLKDLYQGLGQNETIRSDVGLDDSVESISSLSRSEAESKLNKLTNKKLLEFCKKSKIKVGSKQTKSSLVKQILWSCFDAKVDLDHIASYSQES</sequence>
<organism evidence="1 2">
    <name type="scientific">Pseudanabaena cinerea FACHB-1277</name>
    <dbReference type="NCBI Taxonomy" id="2949581"/>
    <lineage>
        <taxon>Bacteria</taxon>
        <taxon>Bacillati</taxon>
        <taxon>Cyanobacteriota</taxon>
        <taxon>Cyanophyceae</taxon>
        <taxon>Pseudanabaenales</taxon>
        <taxon>Pseudanabaenaceae</taxon>
        <taxon>Pseudanabaena</taxon>
        <taxon>Pseudanabaena cinerea</taxon>
    </lineage>
</organism>
<accession>A0A926UQ15</accession>
<reference evidence="1" key="2">
    <citation type="submission" date="2020-08" db="EMBL/GenBank/DDBJ databases">
        <authorList>
            <person name="Chen M."/>
            <person name="Teng W."/>
            <person name="Zhao L."/>
            <person name="Hu C."/>
            <person name="Zhou Y."/>
            <person name="Han B."/>
            <person name="Song L."/>
            <person name="Shu W."/>
        </authorList>
    </citation>
    <scope>NUCLEOTIDE SEQUENCE</scope>
    <source>
        <strain evidence="1">FACHB-1277</strain>
    </source>
</reference>
<reference evidence="1" key="1">
    <citation type="journal article" date="2015" name="ISME J.">
        <title>Draft Genome Sequence of Streptomyces incarnatus NRRL8089, which Produces the Nucleoside Antibiotic Sinefungin.</title>
        <authorList>
            <person name="Oshima K."/>
            <person name="Hattori M."/>
            <person name="Shimizu H."/>
            <person name="Fukuda K."/>
            <person name="Nemoto M."/>
            <person name="Inagaki K."/>
            <person name="Tamura T."/>
        </authorList>
    </citation>
    <scope>NUCLEOTIDE SEQUENCE</scope>
    <source>
        <strain evidence="1">FACHB-1277</strain>
    </source>
</reference>
<evidence type="ECO:0000313" key="1">
    <source>
        <dbReference type="EMBL" id="MBD2149154.1"/>
    </source>
</evidence>
<proteinExistence type="predicted"/>
<gene>
    <name evidence="1" type="ORF">H6F44_03290</name>
</gene>
<name>A0A926UQ15_9CYAN</name>
<dbReference type="Proteomes" id="UP000631421">
    <property type="component" value="Unassembled WGS sequence"/>
</dbReference>
<keyword evidence="2" id="KW-1185">Reference proteome</keyword>
<dbReference type="EMBL" id="JACJPY010000006">
    <property type="protein sequence ID" value="MBD2149154.1"/>
    <property type="molecule type" value="Genomic_DNA"/>
</dbReference>